<dbReference type="FunFam" id="1.10.10.10:FF:000060">
    <property type="entry name" value="DNA-binding transcriptional regulator HexR"/>
    <property type="match status" value="1"/>
</dbReference>
<keyword evidence="1" id="KW-0805">Transcription regulation</keyword>
<proteinExistence type="predicted"/>
<feature type="domain" description="HTH rpiR-type" evidence="4">
    <location>
        <begin position="4"/>
        <end position="80"/>
    </location>
</feature>
<dbReference type="GO" id="GO:0097367">
    <property type="term" value="F:carbohydrate derivative binding"/>
    <property type="evidence" value="ECO:0007669"/>
    <property type="project" value="InterPro"/>
</dbReference>
<dbReference type="SUPFAM" id="SSF46689">
    <property type="entry name" value="Homeodomain-like"/>
    <property type="match status" value="1"/>
</dbReference>
<dbReference type="CDD" id="cd05013">
    <property type="entry name" value="SIS_RpiR"/>
    <property type="match status" value="1"/>
</dbReference>
<dbReference type="InterPro" id="IPR047640">
    <property type="entry name" value="RpiR-like"/>
</dbReference>
<accession>A0A4P9VVV1</accession>
<evidence type="ECO:0000256" key="3">
    <source>
        <dbReference type="ARBA" id="ARBA00023163"/>
    </source>
</evidence>
<dbReference type="GO" id="GO:1901135">
    <property type="term" value="P:carbohydrate derivative metabolic process"/>
    <property type="evidence" value="ECO:0007669"/>
    <property type="project" value="InterPro"/>
</dbReference>
<dbReference type="PANTHER" id="PTHR30514">
    <property type="entry name" value="GLUCOKINASE"/>
    <property type="match status" value="1"/>
</dbReference>
<evidence type="ECO:0000313" key="6">
    <source>
        <dbReference type="EMBL" id="RDH46514.1"/>
    </source>
</evidence>
<dbReference type="InterPro" id="IPR036388">
    <property type="entry name" value="WH-like_DNA-bd_sf"/>
</dbReference>
<dbReference type="PROSITE" id="PS51464">
    <property type="entry name" value="SIS"/>
    <property type="match status" value="1"/>
</dbReference>
<dbReference type="GO" id="GO:0003700">
    <property type="term" value="F:DNA-binding transcription factor activity"/>
    <property type="evidence" value="ECO:0007669"/>
    <property type="project" value="InterPro"/>
</dbReference>
<dbReference type="InterPro" id="IPR009057">
    <property type="entry name" value="Homeodomain-like_sf"/>
</dbReference>
<evidence type="ECO:0000313" key="7">
    <source>
        <dbReference type="Proteomes" id="UP000257039"/>
    </source>
</evidence>
<evidence type="ECO:0000259" key="5">
    <source>
        <dbReference type="PROSITE" id="PS51464"/>
    </source>
</evidence>
<organism evidence="6 7">
    <name type="scientific">Zooshikella ganghwensis</name>
    <dbReference type="NCBI Taxonomy" id="202772"/>
    <lineage>
        <taxon>Bacteria</taxon>
        <taxon>Pseudomonadati</taxon>
        <taxon>Pseudomonadota</taxon>
        <taxon>Gammaproteobacteria</taxon>
        <taxon>Oceanospirillales</taxon>
        <taxon>Zooshikellaceae</taxon>
        <taxon>Zooshikella</taxon>
    </lineage>
</organism>
<dbReference type="Gene3D" id="3.40.50.10490">
    <property type="entry name" value="Glucose-6-phosphate isomerase like protein, domain 1"/>
    <property type="match status" value="1"/>
</dbReference>
<dbReference type="Proteomes" id="UP000257039">
    <property type="component" value="Unassembled WGS sequence"/>
</dbReference>
<keyword evidence="2" id="KW-0238">DNA-binding</keyword>
<protein>
    <submittedName>
        <fullName evidence="6">SIS domain-containing protein</fullName>
    </submittedName>
</protein>
<dbReference type="GO" id="GO:0003677">
    <property type="term" value="F:DNA binding"/>
    <property type="evidence" value="ECO:0007669"/>
    <property type="project" value="UniProtKB-KW"/>
</dbReference>
<dbReference type="InterPro" id="IPR001347">
    <property type="entry name" value="SIS_dom"/>
</dbReference>
<dbReference type="AlphaFoldDB" id="A0A4P9VVV1"/>
<dbReference type="PANTHER" id="PTHR30514:SF1">
    <property type="entry name" value="HTH-TYPE TRANSCRIPTIONAL REGULATOR HEXR-RELATED"/>
    <property type="match status" value="1"/>
</dbReference>
<comment type="caution">
    <text evidence="6">The sequence shown here is derived from an EMBL/GenBank/DDBJ whole genome shotgun (WGS) entry which is preliminary data.</text>
</comment>
<dbReference type="EMBL" id="NDXW01000001">
    <property type="protein sequence ID" value="RDH46514.1"/>
    <property type="molecule type" value="Genomic_DNA"/>
</dbReference>
<feature type="domain" description="SIS" evidence="5">
    <location>
        <begin position="123"/>
        <end position="262"/>
    </location>
</feature>
<reference evidence="6 7" key="1">
    <citation type="submission" date="2017-04" db="EMBL/GenBank/DDBJ databases">
        <title>Draft genome sequence of Zooshikella ganghwensis VG4 isolated from Red Sea sediments.</title>
        <authorList>
            <person name="Rehman Z."/>
            <person name="Alam I."/>
            <person name="Kamau A."/>
            <person name="Bajic V."/>
            <person name="Leiknes T."/>
        </authorList>
    </citation>
    <scope>NUCLEOTIDE SEQUENCE [LARGE SCALE GENOMIC DNA]</scope>
    <source>
        <strain evidence="6 7">VG4</strain>
    </source>
</reference>
<dbReference type="InterPro" id="IPR000281">
    <property type="entry name" value="HTH_RpiR"/>
</dbReference>
<evidence type="ECO:0000259" key="4">
    <source>
        <dbReference type="PROSITE" id="PS51071"/>
    </source>
</evidence>
<dbReference type="InterPro" id="IPR035472">
    <property type="entry name" value="RpiR-like_SIS"/>
</dbReference>
<dbReference type="SUPFAM" id="SSF53697">
    <property type="entry name" value="SIS domain"/>
    <property type="match status" value="1"/>
</dbReference>
<evidence type="ECO:0000256" key="2">
    <source>
        <dbReference type="ARBA" id="ARBA00023125"/>
    </source>
</evidence>
<dbReference type="PROSITE" id="PS51071">
    <property type="entry name" value="HTH_RPIR"/>
    <property type="match status" value="1"/>
</dbReference>
<dbReference type="RefSeq" id="WP_094789254.1">
    <property type="nucleotide sequence ID" value="NZ_NDXW01000001.1"/>
</dbReference>
<gene>
    <name evidence="6" type="ORF">B9G39_25330</name>
</gene>
<dbReference type="InterPro" id="IPR046348">
    <property type="entry name" value="SIS_dom_sf"/>
</dbReference>
<dbReference type="Gene3D" id="1.10.10.10">
    <property type="entry name" value="Winged helix-like DNA-binding domain superfamily/Winged helix DNA-binding domain"/>
    <property type="match status" value="1"/>
</dbReference>
<dbReference type="PROSITE" id="PS00356">
    <property type="entry name" value="HTH_LACI_1"/>
    <property type="match status" value="1"/>
</dbReference>
<dbReference type="Pfam" id="PF01418">
    <property type="entry name" value="HTH_6"/>
    <property type="match status" value="1"/>
</dbReference>
<keyword evidence="7" id="KW-1185">Reference proteome</keyword>
<keyword evidence="3" id="KW-0804">Transcription</keyword>
<evidence type="ECO:0000256" key="1">
    <source>
        <dbReference type="ARBA" id="ARBA00023015"/>
    </source>
</evidence>
<name>A0A4P9VVV1_9GAMM</name>
<sequence>MQSSSLLNQIRQQFAALRKSEQKVASYVLKHPSEAIHLSIADLALATEVSEPTVVRFCRAIGCKGFQDFKLQLAQNLAQNSNFGAYRIQQTYTPATLETVFDNTIESLLKAKNTVSAAIAEQAIIRLANSERVEFYGFGASGIVAQDAQHKLFRLIKHCAAYTDPHMQAMSAATLGPDDTVVVISQTGRTDALLQTTQLVKQASAKVIGLCPEQSPLALLADWVLDIGIQEDTDRYTPLLSRIAHLVVIDMLAMGVALTKEPGINNQLKQIKENLRKLRLNKKEK</sequence>
<dbReference type="Pfam" id="PF01380">
    <property type="entry name" value="SIS"/>
    <property type="match status" value="1"/>
</dbReference>